<dbReference type="AlphaFoldDB" id="M4RJ55"/>
<keyword evidence="2" id="KW-1185">Reference proteome</keyword>
<reference evidence="1 2" key="1">
    <citation type="journal article" date="2013" name="Genome Announc.">
        <title>Complete Genome Sequence of Glaciecola psychrophila Strain 170T.</title>
        <authorList>
            <person name="Yin J."/>
            <person name="Chen J."/>
            <person name="Liu G."/>
            <person name="Yu Y."/>
            <person name="Song L."/>
            <person name="Wang X."/>
            <person name="Qu X."/>
        </authorList>
    </citation>
    <scope>NUCLEOTIDE SEQUENCE [LARGE SCALE GENOMIC DNA]</scope>
    <source>
        <strain evidence="1 2">170</strain>
    </source>
</reference>
<dbReference type="KEGG" id="gps:C427_0503"/>
<protein>
    <submittedName>
        <fullName evidence="1">Transposase</fullName>
    </submittedName>
</protein>
<evidence type="ECO:0000313" key="1">
    <source>
        <dbReference type="EMBL" id="AGH42613.1"/>
    </source>
</evidence>
<proteinExistence type="predicted"/>
<accession>M4RJ55</accession>
<sequence>MMRLWLAILVPKPIVNLTRFHGVFAPKSQHRVTITPALRNKAKKALPLGQEKHGHKSTSR</sequence>
<dbReference type="STRING" id="1129794.C427_0503"/>
<gene>
    <name evidence="1" type="ORF">C427_0503</name>
</gene>
<dbReference type="Proteomes" id="UP000011864">
    <property type="component" value="Chromosome"/>
</dbReference>
<evidence type="ECO:0000313" key="2">
    <source>
        <dbReference type="Proteomes" id="UP000011864"/>
    </source>
</evidence>
<dbReference type="PATRIC" id="fig|1129794.4.peg.497"/>
<name>M4RJ55_9ALTE</name>
<organism evidence="1 2">
    <name type="scientific">Paraglaciecola psychrophila 170</name>
    <dbReference type="NCBI Taxonomy" id="1129794"/>
    <lineage>
        <taxon>Bacteria</taxon>
        <taxon>Pseudomonadati</taxon>
        <taxon>Pseudomonadota</taxon>
        <taxon>Gammaproteobacteria</taxon>
        <taxon>Alteromonadales</taxon>
        <taxon>Alteromonadaceae</taxon>
        <taxon>Paraglaciecola</taxon>
    </lineage>
</organism>
<dbReference type="EMBL" id="CP003837">
    <property type="protein sequence ID" value="AGH42613.1"/>
    <property type="molecule type" value="Genomic_DNA"/>
</dbReference>
<dbReference type="HOGENOM" id="CLU_2937461_0_0_6"/>